<dbReference type="Proteomes" id="UP000095286">
    <property type="component" value="Unplaced"/>
</dbReference>
<name>A0AC35TXS1_9BILA</name>
<sequence length="95" mass="10595">MTDNRLFLPETKLLGQVLNIVVTIENSELSVRVYNLETNVFYFKRVTFKMGETAEAIEKGVTTCAMANVPLENAAVDVFEYCLSVMRTIILVSGA</sequence>
<reference evidence="2" key="1">
    <citation type="submission" date="2016-11" db="UniProtKB">
        <authorList>
            <consortium name="WormBaseParasite"/>
        </authorList>
    </citation>
    <scope>IDENTIFICATION</scope>
    <source>
        <strain evidence="2">KR3021</strain>
    </source>
</reference>
<dbReference type="WBParaSite" id="RSKR_0000540700.1">
    <property type="protein sequence ID" value="RSKR_0000540700.1"/>
    <property type="gene ID" value="RSKR_0000540700"/>
</dbReference>
<accession>A0AC35TXS1</accession>
<proteinExistence type="predicted"/>
<evidence type="ECO:0000313" key="2">
    <source>
        <dbReference type="WBParaSite" id="RSKR_0000540700.1"/>
    </source>
</evidence>
<organism evidence="1 2">
    <name type="scientific">Rhabditophanes sp. KR3021</name>
    <dbReference type="NCBI Taxonomy" id="114890"/>
    <lineage>
        <taxon>Eukaryota</taxon>
        <taxon>Metazoa</taxon>
        <taxon>Ecdysozoa</taxon>
        <taxon>Nematoda</taxon>
        <taxon>Chromadorea</taxon>
        <taxon>Rhabditida</taxon>
        <taxon>Tylenchina</taxon>
        <taxon>Panagrolaimomorpha</taxon>
        <taxon>Strongyloidoidea</taxon>
        <taxon>Alloionematidae</taxon>
        <taxon>Rhabditophanes</taxon>
    </lineage>
</organism>
<protein>
    <submittedName>
        <fullName evidence="2">Ribosomal RNA-processing protein 8</fullName>
    </submittedName>
</protein>
<evidence type="ECO:0000313" key="1">
    <source>
        <dbReference type="Proteomes" id="UP000095286"/>
    </source>
</evidence>